<protein>
    <submittedName>
        <fullName evidence="1">Uncharacterized protein</fullName>
    </submittedName>
</protein>
<organism evidence="1 2">
    <name type="scientific">Flavobacterium gyeonganense</name>
    <dbReference type="NCBI Taxonomy" id="1310418"/>
    <lineage>
        <taxon>Bacteria</taxon>
        <taxon>Pseudomonadati</taxon>
        <taxon>Bacteroidota</taxon>
        <taxon>Flavobacteriia</taxon>
        <taxon>Flavobacteriales</taxon>
        <taxon>Flavobacteriaceae</taxon>
        <taxon>Flavobacterium</taxon>
    </lineage>
</organism>
<keyword evidence="2" id="KW-1185">Reference proteome</keyword>
<name>A0ABV5HET1_9FLAO</name>
<gene>
    <name evidence="1" type="ORF">ACFFVK_16590</name>
</gene>
<proteinExistence type="predicted"/>
<dbReference type="EMBL" id="JBHMFE010000022">
    <property type="protein sequence ID" value="MFB9110206.1"/>
    <property type="molecule type" value="Genomic_DNA"/>
</dbReference>
<dbReference type="Proteomes" id="UP001589562">
    <property type="component" value="Unassembled WGS sequence"/>
</dbReference>
<reference evidence="1 2" key="1">
    <citation type="submission" date="2024-09" db="EMBL/GenBank/DDBJ databases">
        <authorList>
            <person name="Sun Q."/>
            <person name="Mori K."/>
        </authorList>
    </citation>
    <scope>NUCLEOTIDE SEQUENCE [LARGE SCALE GENOMIC DNA]</scope>
    <source>
        <strain evidence="1 2">CECT 8365</strain>
    </source>
</reference>
<dbReference type="RefSeq" id="WP_278008943.1">
    <property type="nucleotide sequence ID" value="NZ_CP121112.1"/>
</dbReference>
<evidence type="ECO:0000313" key="2">
    <source>
        <dbReference type="Proteomes" id="UP001589562"/>
    </source>
</evidence>
<sequence length="96" mass="11139">MVNFTFFKILINIKNRKFNIFLVCFLLLVWANKSYAKAYLFLSPVHGFQVTSSSGNLFFSQANKVNLIRNNETVFSVREEIAKASHTQNPFFIQLL</sequence>
<comment type="caution">
    <text evidence="1">The sequence shown here is derived from an EMBL/GenBank/DDBJ whole genome shotgun (WGS) entry which is preliminary data.</text>
</comment>
<accession>A0ABV5HET1</accession>
<evidence type="ECO:0000313" key="1">
    <source>
        <dbReference type="EMBL" id="MFB9110206.1"/>
    </source>
</evidence>